<feature type="region of interest" description="Disordered" evidence="1">
    <location>
        <begin position="1176"/>
        <end position="1211"/>
    </location>
</feature>
<feature type="region of interest" description="Disordered" evidence="1">
    <location>
        <begin position="141"/>
        <end position="210"/>
    </location>
</feature>
<name>A0ABR0JYK4_9EURO</name>
<accession>A0ABR0JYK4</accession>
<evidence type="ECO:0000313" key="2">
    <source>
        <dbReference type="EMBL" id="KAK5079496.1"/>
    </source>
</evidence>
<dbReference type="Proteomes" id="UP001345013">
    <property type="component" value="Unassembled WGS sequence"/>
</dbReference>
<feature type="compositionally biased region" description="Polar residues" evidence="1">
    <location>
        <begin position="164"/>
        <end position="182"/>
    </location>
</feature>
<feature type="region of interest" description="Disordered" evidence="1">
    <location>
        <begin position="436"/>
        <end position="472"/>
    </location>
</feature>
<comment type="caution">
    <text evidence="2">The sequence shown here is derived from an EMBL/GenBank/DDBJ whole genome shotgun (WGS) entry which is preliminary data.</text>
</comment>
<organism evidence="2 3">
    <name type="scientific">Lithohypha guttulata</name>
    <dbReference type="NCBI Taxonomy" id="1690604"/>
    <lineage>
        <taxon>Eukaryota</taxon>
        <taxon>Fungi</taxon>
        <taxon>Dikarya</taxon>
        <taxon>Ascomycota</taxon>
        <taxon>Pezizomycotina</taxon>
        <taxon>Eurotiomycetes</taxon>
        <taxon>Chaetothyriomycetidae</taxon>
        <taxon>Chaetothyriales</taxon>
        <taxon>Trichomeriaceae</taxon>
        <taxon>Lithohypha</taxon>
    </lineage>
</organism>
<evidence type="ECO:0000256" key="1">
    <source>
        <dbReference type="SAM" id="MobiDB-lite"/>
    </source>
</evidence>
<feature type="compositionally biased region" description="Polar residues" evidence="1">
    <location>
        <begin position="440"/>
        <end position="463"/>
    </location>
</feature>
<proteinExistence type="predicted"/>
<feature type="compositionally biased region" description="Basic and acidic residues" evidence="1">
    <location>
        <begin position="1182"/>
        <end position="1202"/>
    </location>
</feature>
<feature type="region of interest" description="Disordered" evidence="1">
    <location>
        <begin position="624"/>
        <end position="676"/>
    </location>
</feature>
<gene>
    <name evidence="2" type="ORF">LTR24_009224</name>
</gene>
<protein>
    <submittedName>
        <fullName evidence="2">Uncharacterized protein</fullName>
    </submittedName>
</protein>
<sequence length="1211" mass="133679">MAGRTNGRPHEDANGDAIMSTSELNAQPSATVNQSSVTMLQPNLNSQSSFHISRQGVEGFGQGPIVVQALQAYLGGHYASLENDLAGLSPRPNLSPEIQSQLYHNILEAFHKSLSQTPKIAINSLTNVTVLQTETIVHQDTSPFAENTTPGSSQKDVGADTDMGNESQLEEQNVQSHSQQVSAPALAQAPKNVEPTSAQIPMPVSPRKRSRDMIEDIPNHRACGREPGQCKAVKIRVHEDVKEHMRKTWTQGDAEDANEQARKARVEQLRDWHKGCAKSAHERRQEYQAWVPSNKKLTARIEKFKDQEPSTKYEVMGPTEEGILCGRLTNIECKRPLPASEIKIVRRMFDYPGSQNEVTTSGVEIARRIFVSPGGQNAVTVGLNSGPDPATHISSVTEPTQDMDGIQENGVAPTQGLALISRIQEGTAMEEVQIVPPSPDVSNLASPRTPDSTFSDSRNSYSTEDTEMSGDEGQVRFGSGSTQPMLTVPTTTPVPAMNISQTLNIVQKVNDPKMTDAPSAEMGLLSNTSTALVGDATMDDIQDEVSLVEPERSSDTSMQEAQATPEQVNVFHSAGTPFNTQMGASAYQPLQMADLLTVNATGQSTSSEDLMQTSYMQPQSATTIAAGAPTRGVKRPAEDPTQVVTSYQGKKRKTASPRKTPQTPTSPPPALVQSPSLTTSQIPFQTKQLFESIETNAEKVAKGFVAESDEGYRSHLRMLLRGFTIEYSGLADQVKNDILVLVDEKYPVHHGLVTGPQMWGQKQEVPDVVQQHFECLEATAIEAVKNEDGLVDTDEGYQEALRSNTKSEIENSTASAQLKGDLRFLLYKKYPLRFEGATDMMTYPQMQEDLPEPPNVYDDPLGYAEWVLEWRPLLIPDIHKTLVKMLVSEAVRIDPSSKWLEAMGTPSHLVGSLQDGLLMDHPNYKLRGQAASNEDYLCWEYRELHPRTRLELKDELLDIAKYNPEEYGRVLQCAFDMDLNPADCFHDENRSGLSSEAYDKVMDFVPALDNVRLDDFFARTHCAATLTEKQMEALPVDVSGDAYDLVDRLKQLGSLDILQEATEQFFARGDFAERRNIFRQALRRAGLCTSIGNYAFREFQAWLKRIELGPTESESDTEAGAQDAMKDAIDDIEKAKAKAEADDRAEAEAQIVIELETALQEILKLRYPRTQKFGAAQALRPPLREAAEQKHEPASSKGDPPKSSKGAIWRR</sequence>
<feature type="compositionally biased region" description="Polar residues" evidence="1">
    <location>
        <begin position="141"/>
        <end position="155"/>
    </location>
</feature>
<reference evidence="2 3" key="1">
    <citation type="submission" date="2023-08" db="EMBL/GenBank/DDBJ databases">
        <title>Black Yeasts Isolated from many extreme environments.</title>
        <authorList>
            <person name="Coleine C."/>
            <person name="Stajich J.E."/>
            <person name="Selbmann L."/>
        </authorList>
    </citation>
    <scope>NUCLEOTIDE SEQUENCE [LARGE SCALE GENOMIC DNA]</scope>
    <source>
        <strain evidence="2 3">CCFEE 5885</strain>
    </source>
</reference>
<evidence type="ECO:0000313" key="3">
    <source>
        <dbReference type="Proteomes" id="UP001345013"/>
    </source>
</evidence>
<keyword evidence="3" id="KW-1185">Reference proteome</keyword>
<dbReference type="EMBL" id="JAVRRG010000192">
    <property type="protein sequence ID" value="KAK5079496.1"/>
    <property type="molecule type" value="Genomic_DNA"/>
</dbReference>